<accession>A0A8H3XJ49</accession>
<name>A0A8H3XJ49_GIGMA</name>
<dbReference type="Proteomes" id="UP000439903">
    <property type="component" value="Unassembled WGS sequence"/>
</dbReference>
<evidence type="ECO:0000313" key="1">
    <source>
        <dbReference type="EMBL" id="KAF0469411.1"/>
    </source>
</evidence>
<proteinExistence type="predicted"/>
<sequence length="116" mass="13135">MDDQVYNDDISDRCFVRLASSNNDSLHSFSTKWAPISSNDSYGFSDREIKLSHQNHVDIVLDDENAQSNIVDHQNNIILEKKNVQSNIVKVKNPVAKRRKGHPRGAQCILSSIEVN</sequence>
<organism evidence="1 2">
    <name type="scientific">Gigaspora margarita</name>
    <dbReference type="NCBI Taxonomy" id="4874"/>
    <lineage>
        <taxon>Eukaryota</taxon>
        <taxon>Fungi</taxon>
        <taxon>Fungi incertae sedis</taxon>
        <taxon>Mucoromycota</taxon>
        <taxon>Glomeromycotina</taxon>
        <taxon>Glomeromycetes</taxon>
        <taxon>Diversisporales</taxon>
        <taxon>Gigasporaceae</taxon>
        <taxon>Gigaspora</taxon>
    </lineage>
</organism>
<protein>
    <submittedName>
        <fullName evidence="1">Uncharacterized protein</fullName>
    </submittedName>
</protein>
<dbReference type="EMBL" id="WTPW01000920">
    <property type="protein sequence ID" value="KAF0469411.1"/>
    <property type="molecule type" value="Genomic_DNA"/>
</dbReference>
<keyword evidence="2" id="KW-1185">Reference proteome</keyword>
<dbReference type="AlphaFoldDB" id="A0A8H3XJ49"/>
<comment type="caution">
    <text evidence="1">The sequence shown here is derived from an EMBL/GenBank/DDBJ whole genome shotgun (WGS) entry which is preliminary data.</text>
</comment>
<evidence type="ECO:0000313" key="2">
    <source>
        <dbReference type="Proteomes" id="UP000439903"/>
    </source>
</evidence>
<gene>
    <name evidence="1" type="ORF">F8M41_025552</name>
</gene>
<reference evidence="1 2" key="1">
    <citation type="journal article" date="2019" name="Environ. Microbiol.">
        <title>At the nexus of three kingdoms: the genome of the mycorrhizal fungus Gigaspora margarita provides insights into plant, endobacterial and fungal interactions.</title>
        <authorList>
            <person name="Venice F."/>
            <person name="Ghignone S."/>
            <person name="Salvioli di Fossalunga A."/>
            <person name="Amselem J."/>
            <person name="Novero M."/>
            <person name="Xianan X."/>
            <person name="Sedzielewska Toro K."/>
            <person name="Morin E."/>
            <person name="Lipzen A."/>
            <person name="Grigoriev I.V."/>
            <person name="Henrissat B."/>
            <person name="Martin F.M."/>
            <person name="Bonfante P."/>
        </authorList>
    </citation>
    <scope>NUCLEOTIDE SEQUENCE [LARGE SCALE GENOMIC DNA]</scope>
    <source>
        <strain evidence="1 2">BEG34</strain>
    </source>
</reference>